<dbReference type="SUPFAM" id="SSF56519">
    <property type="entry name" value="Penicillin binding protein dimerisation domain"/>
    <property type="match status" value="1"/>
</dbReference>
<evidence type="ECO:0000256" key="2">
    <source>
        <dbReference type="ARBA" id="ARBA00022645"/>
    </source>
</evidence>
<name>H8KRY7_SOLCM</name>
<dbReference type="PROSITE" id="PS51178">
    <property type="entry name" value="PASTA"/>
    <property type="match status" value="1"/>
</dbReference>
<keyword evidence="2" id="KW-0378">Hydrolase</keyword>
<gene>
    <name evidence="6" type="ordered locus">Solca_2743</name>
</gene>
<evidence type="ECO:0000256" key="1">
    <source>
        <dbReference type="ARBA" id="ARBA00004370"/>
    </source>
</evidence>
<dbReference type="SUPFAM" id="SSF56601">
    <property type="entry name" value="beta-lactamase/transpeptidase-like"/>
    <property type="match status" value="1"/>
</dbReference>
<dbReference type="SMART" id="SM00740">
    <property type="entry name" value="PASTA"/>
    <property type="match status" value="1"/>
</dbReference>
<proteinExistence type="predicted"/>
<sequence>MKIKTDILLRVYVAYAVLFLFAFAIVFRIWQLQFVQGKKWARMADSLTTKFVNVEAVRGSIYSEDGSLIATSMPEYEVRMDVNADPITDEVFGDKVDSLSYRLSNLFRDKTSAEYTRALKKARSEGQRYFLVQRKVDYNQLKELKTFPIFNMGRYKGGLIVLQKNKRILPFKLLASRTIGYYVQDVKPVGLEGAYNEYISGKTGKRLMQRIAGGVWMPVNDDVEIAPVDGSDIISTLNVNIQDVAQNALLKQLKEQNAASGTVILMEVSTGEIRAIANLMRVAPGQYEEKYNTAIGAATEPGSTFKLASFLVAIEDKKFDLDDTVDVSKGYRVFRGRVMKDSHTLKEGRVTMKTVFEQSSNVGTSVAIWKAYKNDPAKFVAGLERLGLGKRMGLQIPGEARPHFKHPGDKDWYGTTLPWLSIGYEQTITPLQTLTLYNAIANNGTMVAPKFVKEIRYLGKTVQSFDTKVLADKIVSDRTLGKAKELLEAVVQEGSAKVLKTSVFPIAGKTGTAQIANGKLGYRGNLRYQASFCGYFPADNPKYSMIVLINEPTNKLYYGGAVSAPVFKEVADKVYATQLEINPGIEKQYVKNTTMVPVAKVGYRTETEYIYNKLGISMSGNTKSTWIHTAKYDNAVKMAEVDVPENAVPNVIGMGLQDAIYLLENAGLRTVARGKGRVVGQSIAAGAQIIKGNTIGLELR</sequence>
<evidence type="ECO:0000313" key="7">
    <source>
        <dbReference type="Proteomes" id="UP000007590"/>
    </source>
</evidence>
<dbReference type="AlphaFoldDB" id="H8KRY7"/>
<evidence type="ECO:0000313" key="6">
    <source>
        <dbReference type="EMBL" id="AFD07775.1"/>
    </source>
</evidence>
<evidence type="ECO:0000259" key="5">
    <source>
        <dbReference type="PROSITE" id="PS51178"/>
    </source>
</evidence>
<protein>
    <submittedName>
        <fullName evidence="6">Cell division protein FtsI/penicillin-binding protein 2</fullName>
    </submittedName>
</protein>
<dbReference type="eggNOG" id="COG0768">
    <property type="taxonomic scope" value="Bacteria"/>
</dbReference>
<dbReference type="KEGG" id="scn:Solca_2743"/>
<evidence type="ECO:0000256" key="3">
    <source>
        <dbReference type="ARBA" id="ARBA00023136"/>
    </source>
</evidence>
<keyword evidence="4" id="KW-0812">Transmembrane</keyword>
<keyword evidence="6" id="KW-0132">Cell division</keyword>
<dbReference type="GO" id="GO:0051301">
    <property type="term" value="P:cell division"/>
    <property type="evidence" value="ECO:0007669"/>
    <property type="project" value="UniProtKB-KW"/>
</dbReference>
<dbReference type="PANTHER" id="PTHR30627">
    <property type="entry name" value="PEPTIDOGLYCAN D,D-TRANSPEPTIDASE"/>
    <property type="match status" value="1"/>
</dbReference>
<dbReference type="PANTHER" id="PTHR30627:SF1">
    <property type="entry name" value="PEPTIDOGLYCAN D,D-TRANSPEPTIDASE FTSI"/>
    <property type="match status" value="1"/>
</dbReference>
<keyword evidence="2" id="KW-0121">Carboxypeptidase</keyword>
<dbReference type="InterPro" id="IPR036138">
    <property type="entry name" value="PBP_dimer_sf"/>
</dbReference>
<dbReference type="InterPro" id="IPR012338">
    <property type="entry name" value="Beta-lactam/transpept-like"/>
</dbReference>
<dbReference type="Gene3D" id="3.30.450.330">
    <property type="match status" value="1"/>
</dbReference>
<dbReference type="Gene3D" id="3.90.1310.10">
    <property type="entry name" value="Penicillin-binding protein 2a (Domain 2)"/>
    <property type="match status" value="1"/>
</dbReference>
<dbReference type="CDD" id="cd06575">
    <property type="entry name" value="PASTA_Pbp2x-like_2"/>
    <property type="match status" value="1"/>
</dbReference>
<dbReference type="Pfam" id="PF03717">
    <property type="entry name" value="PBP_dimer"/>
    <property type="match status" value="1"/>
</dbReference>
<dbReference type="InterPro" id="IPR001460">
    <property type="entry name" value="PCN-bd_Tpept"/>
</dbReference>
<keyword evidence="4" id="KW-1133">Transmembrane helix</keyword>
<feature type="transmembrane region" description="Helical" evidence="4">
    <location>
        <begin position="12"/>
        <end position="30"/>
    </location>
</feature>
<dbReference type="GO" id="GO:0071555">
    <property type="term" value="P:cell wall organization"/>
    <property type="evidence" value="ECO:0007669"/>
    <property type="project" value="TreeGrafter"/>
</dbReference>
<dbReference type="RefSeq" id="WP_014681002.1">
    <property type="nucleotide sequence ID" value="NC_017770.1"/>
</dbReference>
<dbReference type="InterPro" id="IPR005543">
    <property type="entry name" value="PASTA_dom"/>
</dbReference>
<keyword evidence="3 4" id="KW-0472">Membrane</keyword>
<dbReference type="GO" id="GO:0005886">
    <property type="term" value="C:plasma membrane"/>
    <property type="evidence" value="ECO:0007669"/>
    <property type="project" value="TreeGrafter"/>
</dbReference>
<dbReference type="OrthoDB" id="9804124at2"/>
<dbReference type="Gene3D" id="3.30.10.20">
    <property type="match status" value="1"/>
</dbReference>
<dbReference type="EMBL" id="CP003349">
    <property type="protein sequence ID" value="AFD07775.1"/>
    <property type="molecule type" value="Genomic_DNA"/>
</dbReference>
<dbReference type="InterPro" id="IPR050515">
    <property type="entry name" value="Beta-lactam/transpept"/>
</dbReference>
<dbReference type="Pfam" id="PF00905">
    <property type="entry name" value="Transpeptidase"/>
    <property type="match status" value="1"/>
</dbReference>
<dbReference type="Gene3D" id="3.40.710.10">
    <property type="entry name" value="DD-peptidase/beta-lactamase superfamily"/>
    <property type="match status" value="1"/>
</dbReference>
<dbReference type="InterPro" id="IPR005311">
    <property type="entry name" value="PBP_dimer"/>
</dbReference>
<feature type="domain" description="PASTA" evidence="5">
    <location>
        <begin position="642"/>
        <end position="700"/>
    </location>
</feature>
<accession>H8KRY7</accession>
<keyword evidence="6" id="KW-0131">Cell cycle</keyword>
<dbReference type="Pfam" id="PF03793">
    <property type="entry name" value="PASTA"/>
    <property type="match status" value="1"/>
</dbReference>
<dbReference type="HOGENOM" id="CLU_009289_6_4_10"/>
<evidence type="ECO:0000256" key="4">
    <source>
        <dbReference type="SAM" id="Phobius"/>
    </source>
</evidence>
<dbReference type="eggNOG" id="COG2815">
    <property type="taxonomic scope" value="Bacteria"/>
</dbReference>
<keyword evidence="7" id="KW-1185">Reference proteome</keyword>
<keyword evidence="2" id="KW-0645">Protease</keyword>
<reference evidence="6" key="1">
    <citation type="submission" date="2012-02" db="EMBL/GenBank/DDBJ databases">
        <title>The complete genome of Solitalea canadensis DSM 3403.</title>
        <authorList>
            <consortium name="US DOE Joint Genome Institute (JGI-PGF)"/>
            <person name="Lucas S."/>
            <person name="Copeland A."/>
            <person name="Lapidus A."/>
            <person name="Glavina del Rio T."/>
            <person name="Dalin E."/>
            <person name="Tice H."/>
            <person name="Bruce D."/>
            <person name="Goodwin L."/>
            <person name="Pitluck S."/>
            <person name="Peters L."/>
            <person name="Ovchinnikova G."/>
            <person name="Lu M."/>
            <person name="Kyrpides N."/>
            <person name="Mavromatis K."/>
            <person name="Ivanova N."/>
            <person name="Brettin T."/>
            <person name="Detter J.C."/>
            <person name="Han C."/>
            <person name="Larimer F."/>
            <person name="Land M."/>
            <person name="Hauser L."/>
            <person name="Markowitz V."/>
            <person name="Cheng J.-F."/>
            <person name="Hugenholtz P."/>
            <person name="Woyke T."/>
            <person name="Wu D."/>
            <person name="Spring S."/>
            <person name="Schroeder M."/>
            <person name="Kopitz M."/>
            <person name="Brambilla E."/>
            <person name="Klenk H.-P."/>
            <person name="Eisen J.A."/>
        </authorList>
    </citation>
    <scope>NUCLEOTIDE SEQUENCE</scope>
    <source>
        <strain evidence="6">DSM 3403</strain>
    </source>
</reference>
<comment type="subcellular location">
    <subcellularLocation>
        <location evidence="1">Membrane</location>
    </subcellularLocation>
</comment>
<organism evidence="6 7">
    <name type="scientific">Solitalea canadensis (strain ATCC 29591 / DSM 3403 / JCM 21819 / LMG 8368 / NBRC 15130 / NCIMB 12057 / USAM 9D)</name>
    <name type="common">Flexibacter canadensis</name>
    <dbReference type="NCBI Taxonomy" id="929556"/>
    <lineage>
        <taxon>Bacteria</taxon>
        <taxon>Pseudomonadati</taxon>
        <taxon>Bacteroidota</taxon>
        <taxon>Sphingobacteriia</taxon>
        <taxon>Sphingobacteriales</taxon>
        <taxon>Sphingobacteriaceae</taxon>
        <taxon>Solitalea</taxon>
    </lineage>
</organism>
<dbReference type="STRING" id="929556.Solca_2743"/>
<dbReference type="SUPFAM" id="SSF54184">
    <property type="entry name" value="Penicillin-binding protein 2x (pbp-2x), c-terminal domain"/>
    <property type="match status" value="1"/>
</dbReference>
<dbReference type="GO" id="GO:0008658">
    <property type="term" value="F:penicillin binding"/>
    <property type="evidence" value="ECO:0007669"/>
    <property type="project" value="InterPro"/>
</dbReference>
<dbReference type="GO" id="GO:0004180">
    <property type="term" value="F:carboxypeptidase activity"/>
    <property type="evidence" value="ECO:0007669"/>
    <property type="project" value="UniProtKB-KW"/>
</dbReference>
<dbReference type="Proteomes" id="UP000007590">
    <property type="component" value="Chromosome"/>
</dbReference>